<dbReference type="OrthoDB" id="9804086at2"/>
<accession>A0A1I4TK59</accession>
<evidence type="ECO:0000313" key="2">
    <source>
        <dbReference type="Proteomes" id="UP000199561"/>
    </source>
</evidence>
<dbReference type="EMBL" id="FOUF01000032">
    <property type="protein sequence ID" value="SFM76957.1"/>
    <property type="molecule type" value="Genomic_DNA"/>
</dbReference>
<protein>
    <submittedName>
        <fullName evidence="1">HNH endonuclease</fullName>
    </submittedName>
</protein>
<keyword evidence="2" id="KW-1185">Reference proteome</keyword>
<keyword evidence="1" id="KW-0255">Endonuclease</keyword>
<dbReference type="Gene3D" id="1.10.30.50">
    <property type="match status" value="1"/>
</dbReference>
<keyword evidence="1" id="KW-0540">Nuclease</keyword>
<keyword evidence="1" id="KW-0378">Hydrolase</keyword>
<sequence>MSRFYEIEPTTENYWRAIILFGRNSASYKFALAKALFDFQASGKTQIPLDELAIPYASHLCEHLKNHPKQGTSEQSTFLDKLRAFNQGEITRDEMLSHTLRYGFVNVLDAFHNVHGKELETRFFIDERKRKNAVQLTDDFMLLGETQQFSNLIQETESRWRLVEAAWENNLPRNLMLVEYEEKNSLLIGANAIRRTAVTAARPALNGYQKGRCFYCYREISIVSGNNDIAEVDHFFPHMLKQCDSQKPIDGIANLVLACQECNRGQQGKFNRLPSVELLERLFNRNEYLITSHHPLRETLISQTGNSTEKRQAFLQDAYTCSSLHVGASGRKWQPKPQGPAIF</sequence>
<dbReference type="Proteomes" id="UP000199561">
    <property type="component" value="Unassembled WGS sequence"/>
</dbReference>
<dbReference type="STRING" id="52442.SAMN05421880_13230"/>
<organism evidence="1 2">
    <name type="scientific">Nitrosomonas nitrosa</name>
    <dbReference type="NCBI Taxonomy" id="52442"/>
    <lineage>
        <taxon>Bacteria</taxon>
        <taxon>Pseudomonadati</taxon>
        <taxon>Pseudomonadota</taxon>
        <taxon>Betaproteobacteria</taxon>
        <taxon>Nitrosomonadales</taxon>
        <taxon>Nitrosomonadaceae</taxon>
        <taxon>Nitrosomonas</taxon>
    </lineage>
</organism>
<dbReference type="AlphaFoldDB" id="A0A1I4TK59"/>
<gene>
    <name evidence="1" type="ORF">SAMN05421880_13230</name>
</gene>
<reference evidence="1 2" key="1">
    <citation type="submission" date="2016-10" db="EMBL/GenBank/DDBJ databases">
        <authorList>
            <person name="de Groot N.N."/>
        </authorList>
    </citation>
    <scope>NUCLEOTIDE SEQUENCE [LARGE SCALE GENOMIC DNA]</scope>
    <source>
        <strain evidence="1 2">Nm146</strain>
    </source>
</reference>
<proteinExistence type="predicted"/>
<evidence type="ECO:0000313" key="1">
    <source>
        <dbReference type="EMBL" id="SFM76957.1"/>
    </source>
</evidence>
<name>A0A1I4TK59_9PROT</name>
<dbReference type="GO" id="GO:0004519">
    <property type="term" value="F:endonuclease activity"/>
    <property type="evidence" value="ECO:0007669"/>
    <property type="project" value="UniProtKB-KW"/>
</dbReference>